<dbReference type="Proteomes" id="UP000321224">
    <property type="component" value="Unassembled WGS sequence"/>
</dbReference>
<evidence type="ECO:0000313" key="6">
    <source>
        <dbReference type="Proteomes" id="UP000321224"/>
    </source>
</evidence>
<evidence type="ECO:0000313" key="5">
    <source>
        <dbReference type="EMBL" id="GEL74487.1"/>
    </source>
</evidence>
<keyword evidence="2" id="KW-1133">Transmembrane helix</keyword>
<evidence type="ECO:0000259" key="4">
    <source>
        <dbReference type="Pfam" id="PF25853"/>
    </source>
</evidence>
<dbReference type="InterPro" id="IPR046278">
    <property type="entry name" value="DUF6311"/>
</dbReference>
<dbReference type="Pfam" id="PF19830">
    <property type="entry name" value="DUF6311"/>
    <property type="match status" value="1"/>
</dbReference>
<feature type="transmembrane region" description="Helical" evidence="2">
    <location>
        <begin position="216"/>
        <end position="239"/>
    </location>
</feature>
<sequence>MPASTKAAMTIPSPPASRESASPALAPTPPVPTIAPSPSPANRWAPWGAALGGLAWFLWLGGGRAIPPTRIDWMIREDWAASGFGWLFYRNAPWGLPLTSSPNQLFPHGTSVALTDGNPLLAVLFKPFNALLPADFQYHGLWLALGFALMGWFGAKLVSVVSSRPTHQLLGGLLLALAPPMAARLGHLTLCSHWLLVAMMWLHLRDTPDAHGAKRSLLWAAALNAVGAGTHPYLVAMLAPLAMALTVRLALGRVISWGRALLASVGIVVLDVLIFALFGYFVGSNLGAEGFGQFSADLTTLFNPTDWSRLLPSLPVARRQGEGFGYVGAGALLLVVLSVVGAALRFRTLRDVPWRRGLPFAVAVLLLAVYALSSRVTWTGRLVVDLGGLYEPFSRLTSAFRASGRFIWPLCYAVMGGALLLWLRQWRERAWVGTAVLALAVAVQAYDVRQDKSELRRRPEGFRRLQAPEWAELKGHYQHLALFPPQVQWVCPYNEPLVNATGYMAYRLGLTFNSGYVTRTPPSIAEECNATMRPGGVDGDTVYVVVRQQVGAFLRAGARCGMVEGLPVCVAGQRNDAFAQALTRQPLR</sequence>
<feature type="domain" description="DUF6311" evidence="4">
    <location>
        <begin position="469"/>
        <end position="570"/>
    </location>
</feature>
<keyword evidence="2" id="KW-0472">Membrane</keyword>
<feature type="transmembrane region" description="Helical" evidence="2">
    <location>
        <begin position="358"/>
        <end position="378"/>
    </location>
</feature>
<feature type="transmembrane region" description="Helical" evidence="2">
    <location>
        <begin position="324"/>
        <end position="346"/>
    </location>
</feature>
<evidence type="ECO:0008006" key="7">
    <source>
        <dbReference type="Google" id="ProtNLM"/>
    </source>
</evidence>
<reference evidence="5 6" key="1">
    <citation type="submission" date="2019-07" db="EMBL/GenBank/DDBJ databases">
        <title>Whole genome shotgun sequence of Myxococcus virescens NBRC 100334.</title>
        <authorList>
            <person name="Hosoyama A."/>
            <person name="Uohara A."/>
            <person name="Ohji S."/>
            <person name="Ichikawa N."/>
        </authorList>
    </citation>
    <scope>NUCLEOTIDE SEQUENCE [LARGE SCALE GENOMIC DNA]</scope>
    <source>
        <strain evidence="5 6">NBRC 100334</strain>
    </source>
</reference>
<feature type="region of interest" description="Disordered" evidence="1">
    <location>
        <begin position="1"/>
        <end position="37"/>
    </location>
</feature>
<feature type="compositionally biased region" description="Pro residues" evidence="1">
    <location>
        <begin position="26"/>
        <end position="37"/>
    </location>
</feature>
<organism evidence="5 6">
    <name type="scientific">Myxococcus virescens</name>
    <dbReference type="NCBI Taxonomy" id="83456"/>
    <lineage>
        <taxon>Bacteria</taxon>
        <taxon>Pseudomonadati</taxon>
        <taxon>Myxococcota</taxon>
        <taxon>Myxococcia</taxon>
        <taxon>Myxococcales</taxon>
        <taxon>Cystobacterineae</taxon>
        <taxon>Myxococcaceae</taxon>
        <taxon>Myxococcus</taxon>
    </lineage>
</organism>
<feature type="transmembrane region" description="Helical" evidence="2">
    <location>
        <begin position="141"/>
        <end position="161"/>
    </location>
</feature>
<accession>A0A511HLM9</accession>
<dbReference type="AlphaFoldDB" id="A0A511HLM9"/>
<comment type="caution">
    <text evidence="5">The sequence shown here is derived from an EMBL/GenBank/DDBJ whole genome shotgun (WGS) entry which is preliminary data.</text>
</comment>
<keyword evidence="2" id="KW-0812">Transmembrane</keyword>
<proteinExistence type="predicted"/>
<feature type="compositionally biased region" description="Low complexity" evidence="1">
    <location>
        <begin position="16"/>
        <end position="25"/>
    </location>
</feature>
<evidence type="ECO:0000256" key="2">
    <source>
        <dbReference type="SAM" id="Phobius"/>
    </source>
</evidence>
<feature type="transmembrane region" description="Helical" evidence="2">
    <location>
        <begin position="430"/>
        <end position="446"/>
    </location>
</feature>
<feature type="domain" description="DUF6311" evidence="3">
    <location>
        <begin position="50"/>
        <end position="449"/>
    </location>
</feature>
<dbReference type="Pfam" id="PF25853">
    <property type="entry name" value="DUF6311_C"/>
    <property type="match status" value="1"/>
</dbReference>
<gene>
    <name evidence="5" type="ORF">MVI01_62710</name>
</gene>
<name>A0A511HLM9_9BACT</name>
<dbReference type="InterPro" id="IPR058671">
    <property type="entry name" value="DUF6311_C"/>
</dbReference>
<evidence type="ECO:0000256" key="1">
    <source>
        <dbReference type="SAM" id="MobiDB-lite"/>
    </source>
</evidence>
<feature type="transmembrane region" description="Helical" evidence="2">
    <location>
        <begin position="260"/>
        <end position="282"/>
    </location>
</feature>
<feature type="transmembrane region" description="Helical" evidence="2">
    <location>
        <begin position="406"/>
        <end position="423"/>
    </location>
</feature>
<evidence type="ECO:0000259" key="3">
    <source>
        <dbReference type="Pfam" id="PF19830"/>
    </source>
</evidence>
<feature type="transmembrane region" description="Helical" evidence="2">
    <location>
        <begin position="44"/>
        <end position="61"/>
    </location>
</feature>
<protein>
    <recommendedName>
        <fullName evidence="7">Glycosyltransferase RgtA/B/C/D-like domain-containing protein</fullName>
    </recommendedName>
</protein>
<dbReference type="EMBL" id="BJVY01000049">
    <property type="protein sequence ID" value="GEL74487.1"/>
    <property type="molecule type" value="Genomic_DNA"/>
</dbReference>